<sequence>MQHVMHFRDRRHAGQELAARLTEWAAATEVVDPLVLALPRGGVPVAVPVAQALRAPLDVLVVRKIGVPGRPESGIGAVAGDDPPLFDQQSLTVLGLSEDRLADDVDRERAELRRREQLYRSGRPAPAVRGRTVILVDDGLATGVTARAALRHLRRQEPARLVLAVPVSDAGTANRLRAEADDLLCLQQPVGFRAVGEWYEDFAQVPDEDVIATLDGGPATS</sequence>
<dbReference type="EMBL" id="BAAARJ010000024">
    <property type="protein sequence ID" value="GAA2635360.1"/>
    <property type="molecule type" value="Genomic_DNA"/>
</dbReference>
<feature type="domain" description="Phosphoribosyltransferase" evidence="1">
    <location>
        <begin position="18"/>
        <end position="187"/>
    </location>
</feature>
<keyword evidence="2" id="KW-0328">Glycosyltransferase</keyword>
<organism evidence="2 3">
    <name type="scientific">Streptomyces axinellae</name>
    <dbReference type="NCBI Taxonomy" id="552788"/>
    <lineage>
        <taxon>Bacteria</taxon>
        <taxon>Bacillati</taxon>
        <taxon>Actinomycetota</taxon>
        <taxon>Actinomycetes</taxon>
        <taxon>Kitasatosporales</taxon>
        <taxon>Streptomycetaceae</taxon>
        <taxon>Streptomyces</taxon>
    </lineage>
</organism>
<reference evidence="3" key="1">
    <citation type="journal article" date="2019" name="Int. J. Syst. Evol. Microbiol.">
        <title>The Global Catalogue of Microorganisms (GCM) 10K type strain sequencing project: providing services to taxonomists for standard genome sequencing and annotation.</title>
        <authorList>
            <consortium name="The Broad Institute Genomics Platform"/>
            <consortium name="The Broad Institute Genome Sequencing Center for Infectious Disease"/>
            <person name="Wu L."/>
            <person name="Ma J."/>
        </authorList>
    </citation>
    <scope>NUCLEOTIDE SEQUENCE [LARGE SCALE GENOMIC DNA]</scope>
    <source>
        <strain evidence="3">JCM 16373</strain>
    </source>
</reference>
<gene>
    <name evidence="2" type="ORF">GCM10009863_59730</name>
</gene>
<dbReference type="Proteomes" id="UP001501447">
    <property type="component" value="Unassembled WGS sequence"/>
</dbReference>
<dbReference type="SUPFAM" id="SSF53271">
    <property type="entry name" value="PRTase-like"/>
    <property type="match status" value="1"/>
</dbReference>
<keyword evidence="2" id="KW-0808">Transferase</keyword>
<name>A0ABP6D6X6_9ACTN</name>
<evidence type="ECO:0000313" key="2">
    <source>
        <dbReference type="EMBL" id="GAA2635360.1"/>
    </source>
</evidence>
<evidence type="ECO:0000259" key="1">
    <source>
        <dbReference type="Pfam" id="PF00156"/>
    </source>
</evidence>
<dbReference type="GO" id="GO:0016757">
    <property type="term" value="F:glycosyltransferase activity"/>
    <property type="evidence" value="ECO:0007669"/>
    <property type="project" value="UniProtKB-KW"/>
</dbReference>
<proteinExistence type="predicted"/>
<protein>
    <submittedName>
        <fullName evidence="2">Phosphoribosyltransferase family protein</fullName>
    </submittedName>
</protein>
<dbReference type="Pfam" id="PF00156">
    <property type="entry name" value="Pribosyltran"/>
    <property type="match status" value="1"/>
</dbReference>
<keyword evidence="3" id="KW-1185">Reference proteome</keyword>
<dbReference type="CDD" id="cd06223">
    <property type="entry name" value="PRTases_typeI"/>
    <property type="match status" value="1"/>
</dbReference>
<comment type="caution">
    <text evidence="2">The sequence shown here is derived from an EMBL/GenBank/DDBJ whole genome shotgun (WGS) entry which is preliminary data.</text>
</comment>
<evidence type="ECO:0000313" key="3">
    <source>
        <dbReference type="Proteomes" id="UP001501447"/>
    </source>
</evidence>
<dbReference type="InterPro" id="IPR000836">
    <property type="entry name" value="PRTase_dom"/>
</dbReference>
<dbReference type="Gene3D" id="3.40.50.2020">
    <property type="match status" value="1"/>
</dbReference>
<dbReference type="InterPro" id="IPR029057">
    <property type="entry name" value="PRTase-like"/>
</dbReference>
<accession>A0ABP6D6X6</accession>
<dbReference type="Gene3D" id="3.30.1310.20">
    <property type="entry name" value="PRTase-like"/>
    <property type="match status" value="1"/>
</dbReference>